<evidence type="ECO:0000313" key="2">
    <source>
        <dbReference type="EMBL" id="SFM73244.1"/>
    </source>
</evidence>
<dbReference type="EMBL" id="FOUU01000003">
    <property type="protein sequence ID" value="SFM73244.1"/>
    <property type="molecule type" value="Genomic_DNA"/>
</dbReference>
<feature type="transmembrane region" description="Helical" evidence="1">
    <location>
        <begin position="32"/>
        <end position="53"/>
    </location>
</feature>
<reference evidence="2 3" key="1">
    <citation type="submission" date="2016-10" db="EMBL/GenBank/DDBJ databases">
        <authorList>
            <person name="de Groot N.N."/>
        </authorList>
    </citation>
    <scope>NUCLEOTIDE SEQUENCE [LARGE SCALE GENOMIC DNA]</scope>
    <source>
        <strain evidence="2 3">DSM 9990</strain>
    </source>
</reference>
<feature type="transmembrane region" description="Helical" evidence="1">
    <location>
        <begin position="90"/>
        <end position="109"/>
    </location>
</feature>
<organism evidence="2 3">
    <name type="scientific">Thermodesulforhabdus norvegica</name>
    <dbReference type="NCBI Taxonomy" id="39841"/>
    <lineage>
        <taxon>Bacteria</taxon>
        <taxon>Pseudomonadati</taxon>
        <taxon>Thermodesulfobacteriota</taxon>
        <taxon>Syntrophobacteria</taxon>
        <taxon>Syntrophobacterales</taxon>
        <taxon>Thermodesulforhabdaceae</taxon>
        <taxon>Thermodesulforhabdus</taxon>
    </lineage>
</organism>
<evidence type="ECO:0000256" key="1">
    <source>
        <dbReference type="SAM" id="Phobius"/>
    </source>
</evidence>
<accession>A0A1I4T939</accession>
<keyword evidence="3" id="KW-1185">Reference proteome</keyword>
<protein>
    <submittedName>
        <fullName evidence="2">Uncharacterized protein</fullName>
    </submittedName>
</protein>
<keyword evidence="1" id="KW-0812">Transmembrane</keyword>
<dbReference type="Proteomes" id="UP000199611">
    <property type="component" value="Unassembled WGS sequence"/>
</dbReference>
<keyword evidence="1" id="KW-0472">Membrane</keyword>
<keyword evidence="1" id="KW-1133">Transmembrane helix</keyword>
<name>A0A1I4T939_9BACT</name>
<proteinExistence type="predicted"/>
<sequence>MESIVNAWHKFVDFLVTYDLKTLVKALYKVDWIALLHNPVTWFVAGAGLIYVIISKRYGILVFVGSVAALCFIFYQTIPENIEEVEIDKLITFFGATLAVMLVNIYYFVIRK</sequence>
<dbReference type="RefSeq" id="WP_093394385.1">
    <property type="nucleotide sequence ID" value="NZ_FOUU01000003.1"/>
</dbReference>
<dbReference type="STRING" id="39841.SAMN05660836_01296"/>
<feature type="transmembrane region" description="Helical" evidence="1">
    <location>
        <begin position="60"/>
        <end position="78"/>
    </location>
</feature>
<gene>
    <name evidence="2" type="ORF">SAMN05660836_01296</name>
</gene>
<evidence type="ECO:0000313" key="3">
    <source>
        <dbReference type="Proteomes" id="UP000199611"/>
    </source>
</evidence>
<dbReference type="AlphaFoldDB" id="A0A1I4T939"/>